<dbReference type="PANTHER" id="PTHR31118:SF32">
    <property type="entry name" value="KYNURENINE FORMAMIDASE"/>
    <property type="match status" value="1"/>
</dbReference>
<dbReference type="RefSeq" id="WP_188404340.1">
    <property type="nucleotide sequence ID" value="NZ_BMCE01000004.1"/>
</dbReference>
<gene>
    <name evidence="1" type="ORF">JYA64_02630</name>
</gene>
<organism evidence="1 2">
    <name type="scientific">Fictibacillus barbaricus</name>
    <dbReference type="NCBI Taxonomy" id="182136"/>
    <lineage>
        <taxon>Bacteria</taxon>
        <taxon>Bacillati</taxon>
        <taxon>Bacillota</taxon>
        <taxon>Bacilli</taxon>
        <taxon>Bacillales</taxon>
        <taxon>Fictibacillaceae</taxon>
        <taxon>Fictibacillus</taxon>
    </lineage>
</organism>
<protein>
    <submittedName>
        <fullName evidence="1">Cyclase family protein</fullName>
    </submittedName>
</protein>
<keyword evidence="2" id="KW-1185">Reference proteome</keyword>
<dbReference type="EMBL" id="JAFHKS010000040">
    <property type="protein sequence ID" value="MBN3544187.1"/>
    <property type="molecule type" value="Genomic_DNA"/>
</dbReference>
<evidence type="ECO:0000313" key="1">
    <source>
        <dbReference type="EMBL" id="MBN3544187.1"/>
    </source>
</evidence>
<accession>A0ABS2ZAB9</accession>
<dbReference type="Proteomes" id="UP001319060">
    <property type="component" value="Unassembled WGS sequence"/>
</dbReference>
<reference evidence="1 2" key="1">
    <citation type="submission" date="2021-01" db="EMBL/GenBank/DDBJ databases">
        <title>Genome Sequencing of Type Strains.</title>
        <authorList>
            <person name="Lemaire J.F."/>
            <person name="Inderbitzin P."/>
            <person name="Collins S.B."/>
            <person name="Wespe N."/>
            <person name="Knight-Connoni V."/>
        </authorList>
    </citation>
    <scope>NUCLEOTIDE SEQUENCE [LARGE SCALE GENOMIC DNA]</scope>
    <source>
        <strain evidence="1 2">DSM 14730</strain>
    </source>
</reference>
<dbReference type="Gene3D" id="3.50.30.50">
    <property type="entry name" value="Putative cyclase"/>
    <property type="match status" value="1"/>
</dbReference>
<dbReference type="InterPro" id="IPR007325">
    <property type="entry name" value="KFase/CYL"/>
</dbReference>
<dbReference type="PANTHER" id="PTHR31118">
    <property type="entry name" value="CYCLASE-LIKE PROTEIN 2"/>
    <property type="match status" value="1"/>
</dbReference>
<dbReference type="SUPFAM" id="SSF102198">
    <property type="entry name" value="Putative cyclase"/>
    <property type="match status" value="1"/>
</dbReference>
<dbReference type="Pfam" id="PF04199">
    <property type="entry name" value="Cyclase"/>
    <property type="match status" value="1"/>
</dbReference>
<dbReference type="InterPro" id="IPR037175">
    <property type="entry name" value="KFase_sf"/>
</dbReference>
<name>A0ABS2ZAB9_9BACL</name>
<evidence type="ECO:0000313" key="2">
    <source>
        <dbReference type="Proteomes" id="UP001319060"/>
    </source>
</evidence>
<sequence>MKVIDLSLTIAEDILYAGFPRSLVYGKPESSTKIWEVASLKENKVQSHNFTMCTQHFTHYDAPAHFLEDGLKNDEVPIDSFIGEAVMFDMMHKEPGSYITASDLKNAGIEVQEGDIAVIRTGWTDKAFGTLRFWQEMIGLSTCAAEWLISKKIKSVAGDFMLCDSPLNPPEGRNWGSDNWSPNHFTFLTRNVVMLEWLTNLEAITEKRFLFGCVPIKLKGTDGAPCRAFAVEGLLKGKLETKTS</sequence>
<comment type="caution">
    <text evidence="1">The sequence shown here is derived from an EMBL/GenBank/DDBJ whole genome shotgun (WGS) entry which is preliminary data.</text>
</comment>
<proteinExistence type="predicted"/>